<gene>
    <name evidence="1" type="ORF">ACFSJU_01405</name>
</gene>
<dbReference type="RefSeq" id="WP_255905381.1">
    <property type="nucleotide sequence ID" value="NZ_JAFMZO010000005.1"/>
</dbReference>
<organism evidence="1 2">
    <name type="scientific">Paradesertivirga mongoliensis</name>
    <dbReference type="NCBI Taxonomy" id="2100740"/>
    <lineage>
        <taxon>Bacteria</taxon>
        <taxon>Pseudomonadati</taxon>
        <taxon>Bacteroidota</taxon>
        <taxon>Sphingobacteriia</taxon>
        <taxon>Sphingobacteriales</taxon>
        <taxon>Sphingobacteriaceae</taxon>
        <taxon>Paradesertivirga</taxon>
    </lineage>
</organism>
<dbReference type="SUPFAM" id="SSF53756">
    <property type="entry name" value="UDP-Glycosyltransferase/glycogen phosphorylase"/>
    <property type="match status" value="1"/>
</dbReference>
<evidence type="ECO:0000313" key="1">
    <source>
        <dbReference type="EMBL" id="MFD2161031.1"/>
    </source>
</evidence>
<dbReference type="EMBL" id="JBHUHZ010000001">
    <property type="protein sequence ID" value="MFD2161031.1"/>
    <property type="molecule type" value="Genomic_DNA"/>
</dbReference>
<dbReference type="Gene3D" id="3.40.50.2000">
    <property type="entry name" value="Glycogen Phosphorylase B"/>
    <property type="match status" value="1"/>
</dbReference>
<name>A0ABW4ZGP0_9SPHI</name>
<dbReference type="Proteomes" id="UP001597387">
    <property type="component" value="Unassembled WGS sequence"/>
</dbReference>
<protein>
    <submittedName>
        <fullName evidence="1">Glycosyltransferase</fullName>
    </submittedName>
</protein>
<evidence type="ECO:0000313" key="2">
    <source>
        <dbReference type="Proteomes" id="UP001597387"/>
    </source>
</evidence>
<accession>A0ABW4ZGP0</accession>
<comment type="caution">
    <text evidence="1">The sequence shown here is derived from an EMBL/GenBank/DDBJ whole genome shotgun (WGS) entry which is preliminary data.</text>
</comment>
<keyword evidence="2" id="KW-1185">Reference proteome</keyword>
<reference evidence="2" key="1">
    <citation type="journal article" date="2019" name="Int. J. Syst. Evol. Microbiol.">
        <title>The Global Catalogue of Microorganisms (GCM) 10K type strain sequencing project: providing services to taxonomists for standard genome sequencing and annotation.</title>
        <authorList>
            <consortium name="The Broad Institute Genomics Platform"/>
            <consortium name="The Broad Institute Genome Sequencing Center for Infectious Disease"/>
            <person name="Wu L."/>
            <person name="Ma J."/>
        </authorList>
    </citation>
    <scope>NUCLEOTIDE SEQUENCE [LARGE SCALE GENOMIC DNA]</scope>
    <source>
        <strain evidence="2">KCTC 42217</strain>
    </source>
</reference>
<sequence length="334" mass="39305">MELIEPINLFYEEPDPDRWVKYDRYPRKIIRRLLRGNPRPGGVMMVALELMHGLRKLGIPYRFNDFDYIKNHTDSIACIIGKPQLLDKFEWKNPIIFGAGIFSHPVDQLDLLEKYTTIKKILVPGPWMKSLFDSYYGPENVSYWPVGIDSEKWHPALKKPELPVDFLIYDKIRWEHSKFVADLIAPVEQMLEKRGLTHETIRYGQYKHQDLEEKLSRCKAVIFLCEHETQGLAYQQILATDTPILAWDRGGFWQDPAYFPHRAKYGPVTSVPYWDEKCGVTFPNNEMFPEALDKFLEMYHSNSFSPRAYIMDNLTLEKCAEKYIKIYKEVENAL</sequence>
<proteinExistence type="predicted"/>